<protein>
    <recommendedName>
        <fullName evidence="4">Sulfotransferase family protein</fullName>
    </recommendedName>
</protein>
<feature type="region of interest" description="Disordered" evidence="1">
    <location>
        <begin position="366"/>
        <end position="387"/>
    </location>
</feature>
<dbReference type="Proteomes" id="UP001501161">
    <property type="component" value="Unassembled WGS sequence"/>
</dbReference>
<proteinExistence type="predicted"/>
<name>A0ABN2X8L9_9ACTN</name>
<evidence type="ECO:0000313" key="2">
    <source>
        <dbReference type="EMBL" id="GAA2106408.1"/>
    </source>
</evidence>
<dbReference type="Gene3D" id="3.40.50.300">
    <property type="entry name" value="P-loop containing nucleotide triphosphate hydrolases"/>
    <property type="match status" value="1"/>
</dbReference>
<dbReference type="EMBL" id="BAAAMQ010000010">
    <property type="protein sequence ID" value="GAA2106408.1"/>
    <property type="molecule type" value="Genomic_DNA"/>
</dbReference>
<dbReference type="SUPFAM" id="SSF52540">
    <property type="entry name" value="P-loop containing nucleoside triphosphate hydrolases"/>
    <property type="match status" value="1"/>
</dbReference>
<evidence type="ECO:0000313" key="3">
    <source>
        <dbReference type="Proteomes" id="UP001501161"/>
    </source>
</evidence>
<evidence type="ECO:0000256" key="1">
    <source>
        <dbReference type="SAM" id="MobiDB-lite"/>
    </source>
</evidence>
<organism evidence="2 3">
    <name type="scientific">Nocardioides furvisabuli</name>
    <dbReference type="NCBI Taxonomy" id="375542"/>
    <lineage>
        <taxon>Bacteria</taxon>
        <taxon>Bacillati</taxon>
        <taxon>Actinomycetota</taxon>
        <taxon>Actinomycetes</taxon>
        <taxon>Propionibacteriales</taxon>
        <taxon>Nocardioidaceae</taxon>
        <taxon>Nocardioides</taxon>
    </lineage>
</organism>
<reference evidence="2 3" key="1">
    <citation type="journal article" date="2019" name="Int. J. Syst. Evol. Microbiol.">
        <title>The Global Catalogue of Microorganisms (GCM) 10K type strain sequencing project: providing services to taxonomists for standard genome sequencing and annotation.</title>
        <authorList>
            <consortium name="The Broad Institute Genomics Platform"/>
            <consortium name="The Broad Institute Genome Sequencing Center for Infectious Disease"/>
            <person name="Wu L."/>
            <person name="Ma J."/>
        </authorList>
    </citation>
    <scope>NUCLEOTIDE SEQUENCE [LARGE SCALE GENOMIC DNA]</scope>
    <source>
        <strain evidence="2 3">JCM 13813</strain>
    </source>
</reference>
<sequence length="387" mass="42765">MGREPSGAEGPDPAAGRLPAVTEQPRAIDEMNPDGVARKVLLVAGAGRSGTSTLAGIVSRLGMHVPLPEVPPDDSNPRGFSEPQWVVDVHDEWLSEALVQVSDSRPGAWFDTGRICSREPARIRVSEWLEPHFAEHPELVVKDPRLSWFLGLWRVAAIRTGATPVFATMLRPPAEVVGSKQKYYANKLGSSHLAASWVNMLLHTERATRPAEGDGGRVFVRYEDLLTDWVKTTTALGHALDLQTIIHTRSDQIREVHRFIDPTLRRVSSSLDDLALPRRLHELTGQTWEELNKLADEGGDTAEAHRTFDELRAEYVDLYEEAEAISRSSAEHVRLRARRRALAEAAEAPHSLADRLPHDVRAAIPPSVRRGVRKALGRERGSAGDGQ</sequence>
<dbReference type="InterPro" id="IPR027417">
    <property type="entry name" value="P-loop_NTPase"/>
</dbReference>
<evidence type="ECO:0008006" key="4">
    <source>
        <dbReference type="Google" id="ProtNLM"/>
    </source>
</evidence>
<gene>
    <name evidence="2" type="ORF">GCM10009726_19350</name>
</gene>
<keyword evidence="3" id="KW-1185">Reference proteome</keyword>
<comment type="caution">
    <text evidence="2">The sequence shown here is derived from an EMBL/GenBank/DDBJ whole genome shotgun (WGS) entry which is preliminary data.</text>
</comment>
<accession>A0ABN2X8L9</accession>
<feature type="compositionally biased region" description="Basic and acidic residues" evidence="1">
    <location>
        <begin position="376"/>
        <end position="387"/>
    </location>
</feature>